<reference evidence="3" key="2">
    <citation type="journal article" date="2021" name="PeerJ">
        <title>Extensive microbial diversity within the chicken gut microbiome revealed by metagenomics and culture.</title>
        <authorList>
            <person name="Gilroy R."/>
            <person name="Ravi A."/>
            <person name="Getino M."/>
            <person name="Pursley I."/>
            <person name="Horton D.L."/>
            <person name="Alikhan N.F."/>
            <person name="Baker D."/>
            <person name="Gharbi K."/>
            <person name="Hall N."/>
            <person name="Watson M."/>
            <person name="Adriaenssens E.M."/>
            <person name="Foster-Nyarko E."/>
            <person name="Jarju S."/>
            <person name="Secka A."/>
            <person name="Antonio M."/>
            <person name="Oren A."/>
            <person name="Chaudhuri R.R."/>
            <person name="La Ragione R."/>
            <person name="Hildebrand F."/>
            <person name="Pallen M.J."/>
        </authorList>
    </citation>
    <scope>NUCLEOTIDE SEQUENCE</scope>
    <source>
        <strain evidence="3">11159</strain>
    </source>
</reference>
<dbReference type="Gene3D" id="3.60.21.10">
    <property type="match status" value="1"/>
</dbReference>
<protein>
    <submittedName>
        <fullName evidence="3">Metallophosphoesterase</fullName>
    </submittedName>
</protein>
<sequence length="589" mass="66699">MSKLKCVLFAMLGIVSLGAVSCSTEDITCFPDDRPIRTISENYVYTLEEKFDKSLDSFEAWILAPQDSIGGTIFGNYYNDNRGMPGATVYSLDALGRVCISWNFKQYTYTFPTRRLDDGKWHHIAVIRQIDPSNSKNSKFALYINGEFIEDNGDYVRADDNYSLDAMAFRIGVDYSQWMNQKTPFDGYIRQVTCYNGTISEDRIKLDMQTKEITDTNNGTLLGNYYLGNNWREEVVKESSGNGNDAVLGTFEKYVDYTQTNDYDYTIVGIPDIQTITRYKTNDVYNLFNWISNNAVSQKIAFCLQTGDLSDVGGTIKYYQTSADAMQILYDTNIPISFVQGNHDYDNNSSGNDGRESENYNKYFPISKWGNTPWFGGAFEEGSMSNTYYLYDNTTLATSCGVNALPEGSKYLVLNLEFGPRQSVIRWANDLCQQYSDYRVIMLTHDYLDANGLITDGDDRADPTNYGFASSAGATSGIELYNGLVKKNNNMFMTVSGHINSDDIVYMANEGDKGNKINNFLIDVQASQYTDEFGSRSGIGLDMICLYRVNEEKKEIYTEYYSPKFNKWWNIQNQFTVSFADPNNPTVGA</sequence>
<dbReference type="InterPro" id="IPR029052">
    <property type="entry name" value="Metallo-depent_PP-like"/>
</dbReference>
<dbReference type="SUPFAM" id="SSF56300">
    <property type="entry name" value="Metallo-dependent phosphatases"/>
    <property type="match status" value="1"/>
</dbReference>
<gene>
    <name evidence="3" type="ORF">IAC58_06675</name>
</gene>
<evidence type="ECO:0000259" key="2">
    <source>
        <dbReference type="Pfam" id="PF00149"/>
    </source>
</evidence>
<dbReference type="EMBL" id="JADIMY010000126">
    <property type="protein sequence ID" value="MBO8428208.1"/>
    <property type="molecule type" value="Genomic_DNA"/>
</dbReference>
<keyword evidence="1" id="KW-0732">Signal</keyword>
<comment type="caution">
    <text evidence="3">The sequence shown here is derived from an EMBL/GenBank/DDBJ whole genome shotgun (WGS) entry which is preliminary data.</text>
</comment>
<dbReference type="PANTHER" id="PTHR43143:SF5">
    <property type="entry name" value="SECRETED PROTEIN"/>
    <property type="match status" value="1"/>
</dbReference>
<feature type="domain" description="Calcineurin-like phosphoesterase" evidence="2">
    <location>
        <begin position="267"/>
        <end position="376"/>
    </location>
</feature>
<dbReference type="Proteomes" id="UP000823613">
    <property type="component" value="Unassembled WGS sequence"/>
</dbReference>
<dbReference type="InterPro" id="IPR051918">
    <property type="entry name" value="STPP_CPPED1"/>
</dbReference>
<evidence type="ECO:0000313" key="4">
    <source>
        <dbReference type="Proteomes" id="UP000823613"/>
    </source>
</evidence>
<dbReference type="Gene3D" id="2.60.120.200">
    <property type="match status" value="1"/>
</dbReference>
<dbReference type="GO" id="GO:0016787">
    <property type="term" value="F:hydrolase activity"/>
    <property type="evidence" value="ECO:0007669"/>
    <property type="project" value="InterPro"/>
</dbReference>
<dbReference type="SUPFAM" id="SSF49899">
    <property type="entry name" value="Concanavalin A-like lectins/glucanases"/>
    <property type="match status" value="1"/>
</dbReference>
<dbReference type="Pfam" id="PF13385">
    <property type="entry name" value="Laminin_G_3"/>
    <property type="match status" value="1"/>
</dbReference>
<dbReference type="AlphaFoldDB" id="A0A9D9DIH8"/>
<dbReference type="InterPro" id="IPR013320">
    <property type="entry name" value="ConA-like_dom_sf"/>
</dbReference>
<dbReference type="Pfam" id="PF00149">
    <property type="entry name" value="Metallophos"/>
    <property type="match status" value="1"/>
</dbReference>
<feature type="chain" id="PRO_5039501421" evidence="1">
    <location>
        <begin position="22"/>
        <end position="589"/>
    </location>
</feature>
<accession>A0A9D9DIH8</accession>
<proteinExistence type="predicted"/>
<name>A0A9D9DIH8_9BACL</name>
<dbReference type="PANTHER" id="PTHR43143">
    <property type="entry name" value="METALLOPHOSPHOESTERASE, CALCINEURIN SUPERFAMILY"/>
    <property type="match status" value="1"/>
</dbReference>
<feature type="signal peptide" evidence="1">
    <location>
        <begin position="1"/>
        <end position="21"/>
    </location>
</feature>
<dbReference type="InterPro" id="IPR004843">
    <property type="entry name" value="Calcineurin-like_PHP"/>
</dbReference>
<reference evidence="3" key="1">
    <citation type="submission" date="2020-10" db="EMBL/GenBank/DDBJ databases">
        <authorList>
            <person name="Gilroy R."/>
        </authorList>
    </citation>
    <scope>NUCLEOTIDE SEQUENCE</scope>
    <source>
        <strain evidence="3">11159</strain>
    </source>
</reference>
<organism evidence="3 4">
    <name type="scientific">Candidatus Onthovivens merdipullorum</name>
    <dbReference type="NCBI Taxonomy" id="2840889"/>
    <lineage>
        <taxon>Bacteria</taxon>
        <taxon>Bacillati</taxon>
        <taxon>Bacillota</taxon>
        <taxon>Bacilli</taxon>
        <taxon>Bacillales</taxon>
        <taxon>Candidatus Onthovivens</taxon>
    </lineage>
</organism>
<evidence type="ECO:0000256" key="1">
    <source>
        <dbReference type="SAM" id="SignalP"/>
    </source>
</evidence>
<dbReference type="PROSITE" id="PS51257">
    <property type="entry name" value="PROKAR_LIPOPROTEIN"/>
    <property type="match status" value="1"/>
</dbReference>
<evidence type="ECO:0000313" key="3">
    <source>
        <dbReference type="EMBL" id="MBO8428208.1"/>
    </source>
</evidence>